<comment type="caution">
    <text evidence="2">The sequence shown here is derived from an EMBL/GenBank/DDBJ whole genome shotgun (WGS) entry which is preliminary data.</text>
</comment>
<keyword evidence="3" id="KW-1185">Reference proteome</keyword>
<dbReference type="InterPro" id="IPR016024">
    <property type="entry name" value="ARM-type_fold"/>
</dbReference>
<proteinExistence type="predicted"/>
<evidence type="ECO:0000313" key="2">
    <source>
        <dbReference type="EMBL" id="RKG87149.1"/>
    </source>
</evidence>
<dbReference type="RefSeq" id="WP_120541617.1">
    <property type="nucleotide sequence ID" value="NZ_RAVZ01000102.1"/>
</dbReference>
<organism evidence="2 3">
    <name type="scientific">Corallococcus terminator</name>
    <dbReference type="NCBI Taxonomy" id="2316733"/>
    <lineage>
        <taxon>Bacteria</taxon>
        <taxon>Pseudomonadati</taxon>
        <taxon>Myxococcota</taxon>
        <taxon>Myxococcia</taxon>
        <taxon>Myxococcales</taxon>
        <taxon>Cystobacterineae</taxon>
        <taxon>Myxococcaceae</taxon>
        <taxon>Corallococcus</taxon>
    </lineage>
</organism>
<dbReference type="Pfam" id="PF02985">
    <property type="entry name" value="HEAT"/>
    <property type="match status" value="1"/>
</dbReference>
<dbReference type="InterPro" id="IPR021133">
    <property type="entry name" value="HEAT_type_2"/>
</dbReference>
<dbReference type="PROSITE" id="PS50077">
    <property type="entry name" value="HEAT_REPEAT"/>
    <property type="match status" value="1"/>
</dbReference>
<evidence type="ECO:0000256" key="1">
    <source>
        <dbReference type="ARBA" id="ARBA00022737"/>
    </source>
</evidence>
<dbReference type="SUPFAM" id="SSF48371">
    <property type="entry name" value="ARM repeat"/>
    <property type="match status" value="1"/>
</dbReference>
<sequence>MNSSRPVDEWVARLSLPDAEARAEALEAVGEALGSEDVGMRERTAQFLLKDLARPASTAQGLILSLLQADWWPPPARLAATAVQAITEALSRMEVADPSVGDAALVLGNVCRVDPTQLAALGAALDHARPAVRHAMARAASRAFDEKGVLLPKLIAHLDDPEERVSFAALESVGALAPVAPELAGAALLAQVRKMEGMRRYLALSSLRALLEHCRLKELPLPALGGLEPALLGALADSNPAVRVETVSLLGLTGPVSPAALTALGGLLKDANPAPAASAAVALLRLGAPPQEALALLERLLRSEGTPEAQGAALSALEAVEPALLVKARDMLKKVAHDVKGPVKEALRELLSEVG</sequence>
<dbReference type="Gene3D" id="1.25.10.10">
    <property type="entry name" value="Leucine-rich Repeat Variant"/>
    <property type="match status" value="2"/>
</dbReference>
<accession>A0A3A8IUD6</accession>
<dbReference type="Pfam" id="PF13646">
    <property type="entry name" value="HEAT_2"/>
    <property type="match status" value="1"/>
</dbReference>
<dbReference type="AlphaFoldDB" id="A0A3A8IUD6"/>
<keyword evidence="1" id="KW-0677">Repeat</keyword>
<dbReference type="InterPro" id="IPR011989">
    <property type="entry name" value="ARM-like"/>
</dbReference>
<dbReference type="Proteomes" id="UP000268094">
    <property type="component" value="Unassembled WGS sequence"/>
</dbReference>
<dbReference type="EMBL" id="RAVZ01000102">
    <property type="protein sequence ID" value="RKG87149.1"/>
    <property type="molecule type" value="Genomic_DNA"/>
</dbReference>
<reference evidence="3" key="1">
    <citation type="submission" date="2018-09" db="EMBL/GenBank/DDBJ databases">
        <authorList>
            <person name="Livingstone P.G."/>
            <person name="Whitworth D.E."/>
        </authorList>
    </citation>
    <scope>NUCLEOTIDE SEQUENCE [LARGE SCALE GENOMIC DNA]</scope>
    <source>
        <strain evidence="3">CA054A</strain>
    </source>
</reference>
<dbReference type="InterPro" id="IPR000357">
    <property type="entry name" value="HEAT"/>
</dbReference>
<evidence type="ECO:0008006" key="4">
    <source>
        <dbReference type="Google" id="ProtNLM"/>
    </source>
</evidence>
<evidence type="ECO:0000313" key="3">
    <source>
        <dbReference type="Proteomes" id="UP000268094"/>
    </source>
</evidence>
<name>A0A3A8IUD6_9BACT</name>
<gene>
    <name evidence="2" type="ORF">D7V88_16595</name>
</gene>
<protein>
    <recommendedName>
        <fullName evidence="4">HEAT repeat domain-containing protein</fullName>
    </recommendedName>
</protein>
<dbReference type="OrthoDB" id="5513919at2"/>